<keyword evidence="3" id="KW-1185">Reference proteome</keyword>
<evidence type="ECO:0000256" key="1">
    <source>
        <dbReference type="SAM" id="SignalP"/>
    </source>
</evidence>
<sequence length="496" mass="54023">MTHPTLRRLLKSMKALAAPAAVLGAVGALALADDGAQAQVAAKIESQTRPNFGLLLQPPVQARPRGHRRWSYGTHRGHGYAPPPPRPTLEEVVLVDCGGNPGTGAVEAAVHRVRPGGTLIIRARGGPCVGWLNVDKPMTILGDGQGFDPRDWNRNPPPTLQAPDGLPCLTIAPGVRVEIRDVVFASPNAGDAACVVNYGGQAILNRVGFRHAGDEAAIYSDGGLVDLRNAVIEADTVTAAIVGDGATLTAYETTILRALSGVDLTPGPGEPSLIQNVTMRGTEAPNNFGPRAIGLIVRAQRDYGRVEVTNTLISDYAEGVAVEGASVLVRDTRITRVDKGAVLYNGELTLDRSRVRADTVGVAAAAGRAVVTNNVFARVRQVYYEEARAVVDAEENVVYSRALCRAQFRPRYRDRYEPYFGAGGPGWRCAYDSYPQDWWRQEDGYFGYGYEDDGGYYLDGYDRYQQGYGWYDRDGRYIRDDRYHGDRRWSGGGWRR</sequence>
<dbReference type="EMBL" id="JBHLSW010000015">
    <property type="protein sequence ID" value="MFC0634819.1"/>
    <property type="molecule type" value="Genomic_DNA"/>
</dbReference>
<comment type="caution">
    <text evidence="2">The sequence shown here is derived from an EMBL/GenBank/DDBJ whole genome shotgun (WGS) entry which is preliminary data.</text>
</comment>
<evidence type="ECO:0000313" key="3">
    <source>
        <dbReference type="Proteomes" id="UP001589906"/>
    </source>
</evidence>
<proteinExistence type="predicted"/>
<dbReference type="RefSeq" id="WP_376836898.1">
    <property type="nucleotide sequence ID" value="NZ_JBHLSW010000015.1"/>
</dbReference>
<feature type="chain" id="PRO_5046084060" description="Right handed beta helix domain-containing protein" evidence="1">
    <location>
        <begin position="18"/>
        <end position="496"/>
    </location>
</feature>
<dbReference type="InterPro" id="IPR011050">
    <property type="entry name" value="Pectin_lyase_fold/virulence"/>
</dbReference>
<dbReference type="Gene3D" id="2.160.20.20">
    <property type="match status" value="1"/>
</dbReference>
<feature type="signal peptide" evidence="1">
    <location>
        <begin position="1"/>
        <end position="17"/>
    </location>
</feature>
<name>A0ABV6R6K2_9CAUL</name>
<dbReference type="InterPro" id="IPR012332">
    <property type="entry name" value="Autotransporter_pectin_lyase_C"/>
</dbReference>
<reference evidence="2 3" key="1">
    <citation type="submission" date="2024-09" db="EMBL/GenBank/DDBJ databases">
        <authorList>
            <person name="Sun Q."/>
            <person name="Mori K."/>
        </authorList>
    </citation>
    <scope>NUCLEOTIDE SEQUENCE [LARGE SCALE GENOMIC DNA]</scope>
    <source>
        <strain evidence="2 3">NCAIM B.02621</strain>
    </source>
</reference>
<protein>
    <recommendedName>
        <fullName evidence="4">Right handed beta helix domain-containing protein</fullName>
    </recommendedName>
</protein>
<gene>
    <name evidence="2" type="ORF">ACFFGE_13140</name>
</gene>
<evidence type="ECO:0000313" key="2">
    <source>
        <dbReference type="EMBL" id="MFC0634819.1"/>
    </source>
</evidence>
<keyword evidence="1" id="KW-0732">Signal</keyword>
<evidence type="ECO:0008006" key="4">
    <source>
        <dbReference type="Google" id="ProtNLM"/>
    </source>
</evidence>
<organism evidence="2 3">
    <name type="scientific">Brevundimonas balnearis</name>
    <dbReference type="NCBI Taxonomy" id="1572858"/>
    <lineage>
        <taxon>Bacteria</taxon>
        <taxon>Pseudomonadati</taxon>
        <taxon>Pseudomonadota</taxon>
        <taxon>Alphaproteobacteria</taxon>
        <taxon>Caulobacterales</taxon>
        <taxon>Caulobacteraceae</taxon>
        <taxon>Brevundimonas</taxon>
    </lineage>
</organism>
<dbReference type="SUPFAM" id="SSF51126">
    <property type="entry name" value="Pectin lyase-like"/>
    <property type="match status" value="1"/>
</dbReference>
<accession>A0ABV6R6K2</accession>
<dbReference type="Proteomes" id="UP001589906">
    <property type="component" value="Unassembled WGS sequence"/>
</dbReference>